<dbReference type="EMBL" id="CP092863">
    <property type="protein sequence ID" value="UYV61881.1"/>
    <property type="molecule type" value="Genomic_DNA"/>
</dbReference>
<name>A0ABY6JZ67_9ARAC</name>
<proteinExistence type="predicted"/>
<organism evidence="1 2">
    <name type="scientific">Cordylochernes scorpioides</name>
    <dbReference type="NCBI Taxonomy" id="51811"/>
    <lineage>
        <taxon>Eukaryota</taxon>
        <taxon>Metazoa</taxon>
        <taxon>Ecdysozoa</taxon>
        <taxon>Arthropoda</taxon>
        <taxon>Chelicerata</taxon>
        <taxon>Arachnida</taxon>
        <taxon>Pseudoscorpiones</taxon>
        <taxon>Cheliferoidea</taxon>
        <taxon>Chernetidae</taxon>
        <taxon>Cordylochernes</taxon>
    </lineage>
</organism>
<dbReference type="Proteomes" id="UP001235939">
    <property type="component" value="Chromosome 01"/>
</dbReference>
<gene>
    <name evidence="1" type="ORF">LAZ67_1006936</name>
</gene>
<protein>
    <recommendedName>
        <fullName evidence="3">Reverse transcriptase domain-containing protein</fullName>
    </recommendedName>
</protein>
<reference evidence="1 2" key="1">
    <citation type="submission" date="2022-01" db="EMBL/GenBank/DDBJ databases">
        <title>A chromosomal length assembly of Cordylochernes scorpioides.</title>
        <authorList>
            <person name="Zeh D."/>
            <person name="Zeh J."/>
        </authorList>
    </citation>
    <scope>NUCLEOTIDE SEQUENCE [LARGE SCALE GENOMIC DNA]</scope>
    <source>
        <strain evidence="1">IN4F17</strain>
        <tissue evidence="1">Whole Body</tissue>
    </source>
</reference>
<evidence type="ECO:0008006" key="3">
    <source>
        <dbReference type="Google" id="ProtNLM"/>
    </source>
</evidence>
<sequence>MHPDQHGFIQAKSTISALHEITKICLQRKETDVTALVAVDISGEFDNAWHPAIIQQMDKANFPAPLIKIVISYLEDRKKKKRGRAEEMINAAVGTLGVLMRLLRGY</sequence>
<keyword evidence="2" id="KW-1185">Reference proteome</keyword>
<accession>A0ABY6JZ67</accession>
<evidence type="ECO:0000313" key="1">
    <source>
        <dbReference type="EMBL" id="UYV61881.1"/>
    </source>
</evidence>
<evidence type="ECO:0000313" key="2">
    <source>
        <dbReference type="Proteomes" id="UP001235939"/>
    </source>
</evidence>